<evidence type="ECO:0000256" key="3">
    <source>
        <dbReference type="ARBA" id="ARBA00021840"/>
    </source>
</evidence>
<proteinExistence type="inferred from homology"/>
<keyword evidence="7" id="KW-0472">Membrane</keyword>
<keyword evidence="7" id="KW-0812">Transmembrane</keyword>
<keyword evidence="5" id="KW-0233">DNA recombination</keyword>
<sequence>MDNVLFEIGQFPVTVGMLALAGFALLVALLAGLLVSMARQNRERSLEAQAQFERHQRTEEQVNALMRAQMEVFGRLQGVGEVLSSKQSELAKAVSERLDAVSQRVGENLTTGAAATNEQLKALEARLAVIDAAQQNIGSLSEQVTGLKAILANKPARGAFGQGQMEAIVKDALPSSGYSFQHTLSTRVRPDCVIHLPGDAMPLVVDAKFPLEAFEELRRADSPEAEQRAATRLRQDMITHVQDVRKYLIPMETQEVALLFVPSEALYAELHERFEDIIHRAHKARVLIVSPSLLMLAIQVVQSLMRDAAMREKAHLIQKEVGLLLEDVRRLAERTGKLKAHIGQTAKDLDDIETSTRKIEGRSVRIDQMDFDGPTSPEARQGSLLPNPIIRGEAAE</sequence>
<evidence type="ECO:0000256" key="6">
    <source>
        <dbReference type="SAM" id="MobiDB-lite"/>
    </source>
</evidence>
<evidence type="ECO:0000313" key="9">
    <source>
        <dbReference type="Proteomes" id="UP001595796"/>
    </source>
</evidence>
<feature type="region of interest" description="Disordered" evidence="6">
    <location>
        <begin position="368"/>
        <end position="396"/>
    </location>
</feature>
<comment type="similarity">
    <text evidence="2">Belongs to the RmuC family.</text>
</comment>
<dbReference type="PANTHER" id="PTHR30563:SF0">
    <property type="entry name" value="DNA RECOMBINATION PROTEIN RMUC"/>
    <property type="match status" value="1"/>
</dbReference>
<comment type="caution">
    <text evidence="8">The sequence shown here is derived from an EMBL/GenBank/DDBJ whole genome shotgun (WGS) entry which is preliminary data.</text>
</comment>
<organism evidence="8 9">
    <name type="scientific">Flaviflagellibacter deserti</name>
    <dbReference type="NCBI Taxonomy" id="2267266"/>
    <lineage>
        <taxon>Bacteria</taxon>
        <taxon>Pseudomonadati</taxon>
        <taxon>Pseudomonadota</taxon>
        <taxon>Alphaproteobacteria</taxon>
        <taxon>Hyphomicrobiales</taxon>
        <taxon>Flaviflagellibacter</taxon>
    </lineage>
</organism>
<accession>A0ABV9YXA6</accession>
<comment type="function">
    <text evidence="1">Involved in DNA recombination.</text>
</comment>
<dbReference type="RefSeq" id="WP_114956985.1">
    <property type="nucleotide sequence ID" value="NZ_JBHSJF010000005.1"/>
</dbReference>
<keyword evidence="9" id="KW-1185">Reference proteome</keyword>
<name>A0ABV9YXA6_9HYPH</name>
<reference evidence="9" key="1">
    <citation type="journal article" date="2019" name="Int. J. Syst. Evol. Microbiol.">
        <title>The Global Catalogue of Microorganisms (GCM) 10K type strain sequencing project: providing services to taxonomists for standard genome sequencing and annotation.</title>
        <authorList>
            <consortium name="The Broad Institute Genomics Platform"/>
            <consortium name="The Broad Institute Genome Sequencing Center for Infectious Disease"/>
            <person name="Wu L."/>
            <person name="Ma J."/>
        </authorList>
    </citation>
    <scope>NUCLEOTIDE SEQUENCE [LARGE SCALE GENOMIC DNA]</scope>
    <source>
        <strain evidence="9">CGMCC 1.16444</strain>
    </source>
</reference>
<dbReference type="InterPro" id="IPR003798">
    <property type="entry name" value="DNA_recombination_RmuC"/>
</dbReference>
<dbReference type="EMBL" id="JBHSJF010000005">
    <property type="protein sequence ID" value="MFC5067493.1"/>
    <property type="molecule type" value="Genomic_DNA"/>
</dbReference>
<evidence type="ECO:0000256" key="7">
    <source>
        <dbReference type="SAM" id="Phobius"/>
    </source>
</evidence>
<evidence type="ECO:0000256" key="1">
    <source>
        <dbReference type="ARBA" id="ARBA00003416"/>
    </source>
</evidence>
<dbReference type="Proteomes" id="UP001595796">
    <property type="component" value="Unassembled WGS sequence"/>
</dbReference>
<evidence type="ECO:0000256" key="2">
    <source>
        <dbReference type="ARBA" id="ARBA00009840"/>
    </source>
</evidence>
<keyword evidence="7" id="KW-1133">Transmembrane helix</keyword>
<gene>
    <name evidence="8" type="ORF">ACFPFW_05625</name>
</gene>
<feature type="transmembrane region" description="Helical" evidence="7">
    <location>
        <begin position="12"/>
        <end position="35"/>
    </location>
</feature>
<evidence type="ECO:0000256" key="5">
    <source>
        <dbReference type="ARBA" id="ARBA00023172"/>
    </source>
</evidence>
<dbReference type="PANTHER" id="PTHR30563">
    <property type="entry name" value="DNA RECOMBINATION PROTEIN RMUC"/>
    <property type="match status" value="1"/>
</dbReference>
<dbReference type="Pfam" id="PF02646">
    <property type="entry name" value="RmuC"/>
    <property type="match status" value="1"/>
</dbReference>
<keyword evidence="4" id="KW-0175">Coiled coil</keyword>
<protein>
    <recommendedName>
        <fullName evidence="3">DNA recombination protein RmuC homolog</fullName>
    </recommendedName>
</protein>
<evidence type="ECO:0000256" key="4">
    <source>
        <dbReference type="ARBA" id="ARBA00023054"/>
    </source>
</evidence>
<evidence type="ECO:0000313" key="8">
    <source>
        <dbReference type="EMBL" id="MFC5067493.1"/>
    </source>
</evidence>